<evidence type="ECO:0000256" key="2">
    <source>
        <dbReference type="ARBA" id="ARBA00023002"/>
    </source>
</evidence>
<dbReference type="SUPFAM" id="SSF51735">
    <property type="entry name" value="NAD(P)-binding Rossmann-fold domains"/>
    <property type="match status" value="1"/>
</dbReference>
<dbReference type="InterPro" id="IPR011032">
    <property type="entry name" value="GroES-like_sf"/>
</dbReference>
<dbReference type="Gene3D" id="3.40.50.720">
    <property type="entry name" value="NAD(P)-binding Rossmann-like Domain"/>
    <property type="match status" value="1"/>
</dbReference>
<reference evidence="4 5" key="1">
    <citation type="submission" date="2019-11" db="EMBL/GenBank/DDBJ databases">
        <authorList>
            <person name="Li X.-J."/>
            <person name="Feng X.-M."/>
        </authorList>
    </citation>
    <scope>NUCLEOTIDE SEQUENCE [LARGE SCALE GENOMIC DNA]</scope>
    <source>
        <strain evidence="4 5">XMNu-373</strain>
    </source>
</reference>
<keyword evidence="2" id="KW-0560">Oxidoreductase</keyword>
<dbReference type="AlphaFoldDB" id="A0A7K3M533"/>
<dbReference type="GO" id="GO:0016651">
    <property type="term" value="F:oxidoreductase activity, acting on NAD(P)H"/>
    <property type="evidence" value="ECO:0007669"/>
    <property type="project" value="TreeGrafter"/>
</dbReference>
<dbReference type="Pfam" id="PF08240">
    <property type="entry name" value="ADH_N"/>
    <property type="match status" value="1"/>
</dbReference>
<evidence type="ECO:0000313" key="5">
    <source>
        <dbReference type="Proteomes" id="UP000460435"/>
    </source>
</evidence>
<dbReference type="GO" id="GO:0070402">
    <property type="term" value="F:NADPH binding"/>
    <property type="evidence" value="ECO:0007669"/>
    <property type="project" value="TreeGrafter"/>
</dbReference>
<keyword evidence="5" id="KW-1185">Reference proteome</keyword>
<evidence type="ECO:0000256" key="1">
    <source>
        <dbReference type="ARBA" id="ARBA00022857"/>
    </source>
</evidence>
<proteinExistence type="predicted"/>
<dbReference type="InterPro" id="IPR013149">
    <property type="entry name" value="ADH-like_C"/>
</dbReference>
<dbReference type="PANTHER" id="PTHR48106">
    <property type="entry name" value="QUINONE OXIDOREDUCTASE PIG3-RELATED"/>
    <property type="match status" value="1"/>
</dbReference>
<comment type="caution">
    <text evidence="4">The sequence shown here is derived from an EMBL/GenBank/DDBJ whole genome shotgun (WGS) entry which is preliminary data.</text>
</comment>
<sequence>MRAVHAVRFGGPKVLTAVEIDEPVAQPGHVVIGVSVAEILFLDTQLRSGWGSDYFPIEPPYVPGAGVAGTVMSAGDGVDPALIGQRVVAGLGFSGGYAEQVQAVADKVVSVPDEVELTTAVAALHDGTTALSRIEKAKIEPGHRVLVTAAGGSLGGWLIPLSRAAGAQVIATARGEQKLESARDLGADVAIDYTGADWAQQVLEATKGHGVDVVFDGAGGRTGGAAFEITADGGRFFSYGAASGDFAPIDEGQAAAKGISVIGIDDQFAPGERELLIRRGLAEIASGTVTPIIGQTFPLDGAADAHAAIEARSVVGKTLLKM</sequence>
<protein>
    <submittedName>
        <fullName evidence="4">Zinc-binding dehydrogenase</fullName>
    </submittedName>
</protein>
<dbReference type="Pfam" id="PF00107">
    <property type="entry name" value="ADH_zinc_N"/>
    <property type="match status" value="1"/>
</dbReference>
<keyword evidence="1" id="KW-0521">NADP</keyword>
<dbReference type="InterPro" id="IPR036291">
    <property type="entry name" value="NAD(P)-bd_dom_sf"/>
</dbReference>
<feature type="domain" description="Enoyl reductase (ER)" evidence="3">
    <location>
        <begin position="10"/>
        <end position="320"/>
    </location>
</feature>
<dbReference type="InterPro" id="IPR020843">
    <property type="entry name" value="ER"/>
</dbReference>
<organism evidence="4 5">
    <name type="scientific">Phytoactinopolyspora mesophila</name>
    <dbReference type="NCBI Taxonomy" id="2650750"/>
    <lineage>
        <taxon>Bacteria</taxon>
        <taxon>Bacillati</taxon>
        <taxon>Actinomycetota</taxon>
        <taxon>Actinomycetes</taxon>
        <taxon>Jiangellales</taxon>
        <taxon>Jiangellaceae</taxon>
        <taxon>Phytoactinopolyspora</taxon>
    </lineage>
</organism>
<evidence type="ECO:0000313" key="4">
    <source>
        <dbReference type="EMBL" id="NDL58356.1"/>
    </source>
</evidence>
<dbReference type="RefSeq" id="WP_162451074.1">
    <property type="nucleotide sequence ID" value="NZ_WLZY01000005.1"/>
</dbReference>
<dbReference type="EMBL" id="WLZY01000005">
    <property type="protein sequence ID" value="NDL58356.1"/>
    <property type="molecule type" value="Genomic_DNA"/>
</dbReference>
<dbReference type="Proteomes" id="UP000460435">
    <property type="component" value="Unassembled WGS sequence"/>
</dbReference>
<gene>
    <name evidence="4" type="ORF">F7O44_14905</name>
</gene>
<dbReference type="SMART" id="SM00829">
    <property type="entry name" value="PKS_ER"/>
    <property type="match status" value="1"/>
</dbReference>
<name>A0A7K3M533_9ACTN</name>
<dbReference type="SUPFAM" id="SSF50129">
    <property type="entry name" value="GroES-like"/>
    <property type="match status" value="1"/>
</dbReference>
<dbReference type="InterPro" id="IPR013154">
    <property type="entry name" value="ADH-like_N"/>
</dbReference>
<evidence type="ECO:0000259" key="3">
    <source>
        <dbReference type="SMART" id="SM00829"/>
    </source>
</evidence>
<accession>A0A7K3M533</accession>
<dbReference type="Gene3D" id="3.90.180.10">
    <property type="entry name" value="Medium-chain alcohol dehydrogenases, catalytic domain"/>
    <property type="match status" value="1"/>
</dbReference>